<accession>A0A2A2JZ34</accession>
<dbReference type="Proteomes" id="UP000218231">
    <property type="component" value="Unassembled WGS sequence"/>
</dbReference>
<evidence type="ECO:0000313" key="1">
    <source>
        <dbReference type="EMBL" id="PAV66951.1"/>
    </source>
</evidence>
<organism evidence="1 2">
    <name type="scientific">Diploscapter pachys</name>
    <dbReference type="NCBI Taxonomy" id="2018661"/>
    <lineage>
        <taxon>Eukaryota</taxon>
        <taxon>Metazoa</taxon>
        <taxon>Ecdysozoa</taxon>
        <taxon>Nematoda</taxon>
        <taxon>Chromadorea</taxon>
        <taxon>Rhabditida</taxon>
        <taxon>Rhabditina</taxon>
        <taxon>Rhabditomorpha</taxon>
        <taxon>Rhabditoidea</taxon>
        <taxon>Rhabditidae</taxon>
        <taxon>Diploscapter</taxon>
    </lineage>
</organism>
<evidence type="ECO:0000313" key="2">
    <source>
        <dbReference type="Proteomes" id="UP000218231"/>
    </source>
</evidence>
<reference evidence="1 2" key="1">
    <citation type="journal article" date="2017" name="Curr. Biol.">
        <title>Genome architecture and evolution of a unichromosomal asexual nematode.</title>
        <authorList>
            <person name="Fradin H."/>
            <person name="Zegar C."/>
            <person name="Gutwein M."/>
            <person name="Lucas J."/>
            <person name="Kovtun M."/>
            <person name="Corcoran D."/>
            <person name="Baugh L.R."/>
            <person name="Kiontke K."/>
            <person name="Gunsalus K."/>
            <person name="Fitch D.H."/>
            <person name="Piano F."/>
        </authorList>
    </citation>
    <scope>NUCLEOTIDE SEQUENCE [LARGE SCALE GENOMIC DNA]</scope>
    <source>
        <strain evidence="1">PF1309</strain>
    </source>
</reference>
<sequence>MLARGASETAPSRLGRFRETADGRKAHRTRLQLDIVAERALHRALDVLPGALGLLRLALIRQLLVIGRVADRFLGAAHELVARRFRLVSELAHRVTPLQHNIRQSRRGVARFRFQPPALPDGPGCNGEEREGGG</sequence>
<gene>
    <name evidence="1" type="ORF">WR25_15818</name>
</gene>
<name>A0A2A2JZ34_9BILA</name>
<comment type="caution">
    <text evidence="1">The sequence shown here is derived from an EMBL/GenBank/DDBJ whole genome shotgun (WGS) entry which is preliminary data.</text>
</comment>
<dbReference type="AlphaFoldDB" id="A0A2A2JZ34"/>
<protein>
    <submittedName>
        <fullName evidence="1">Uncharacterized protein</fullName>
    </submittedName>
</protein>
<keyword evidence="2" id="KW-1185">Reference proteome</keyword>
<proteinExistence type="predicted"/>
<dbReference type="EMBL" id="LIAE01010016">
    <property type="protein sequence ID" value="PAV66951.1"/>
    <property type="molecule type" value="Genomic_DNA"/>
</dbReference>